<protein>
    <submittedName>
        <fullName evidence="1">Uncharacterized protein</fullName>
    </submittedName>
</protein>
<dbReference type="EMBL" id="JALJZS010000002">
    <property type="protein sequence ID" value="MCP2000631.1"/>
    <property type="molecule type" value="Genomic_DNA"/>
</dbReference>
<evidence type="ECO:0000313" key="2">
    <source>
        <dbReference type="Proteomes" id="UP001205486"/>
    </source>
</evidence>
<reference evidence="1" key="1">
    <citation type="submission" date="2022-03" db="EMBL/GenBank/DDBJ databases">
        <title>Interactions between chemoautotrophic and heterotrophic bacteria.</title>
        <authorList>
            <person name="Santoro A."/>
        </authorList>
    </citation>
    <scope>NUCLEOTIDE SEQUENCE</scope>
    <source>
        <strain evidence="1">Nb-106</strain>
    </source>
</reference>
<dbReference type="Proteomes" id="UP001205486">
    <property type="component" value="Unassembled WGS sequence"/>
</dbReference>
<name>A0ACC6AM00_NITWI</name>
<comment type="caution">
    <text evidence="1">The sequence shown here is derived from an EMBL/GenBank/DDBJ whole genome shotgun (WGS) entry which is preliminary data.</text>
</comment>
<evidence type="ECO:0000313" key="1">
    <source>
        <dbReference type="EMBL" id="MCP2000631.1"/>
    </source>
</evidence>
<organism evidence="1 2">
    <name type="scientific">Nitrobacter winogradskyi</name>
    <name type="common">Nitrobacter agilis</name>
    <dbReference type="NCBI Taxonomy" id="913"/>
    <lineage>
        <taxon>Bacteria</taxon>
        <taxon>Pseudomonadati</taxon>
        <taxon>Pseudomonadota</taxon>
        <taxon>Alphaproteobacteria</taxon>
        <taxon>Hyphomicrobiales</taxon>
        <taxon>Nitrobacteraceae</taxon>
        <taxon>Nitrobacter</taxon>
    </lineage>
</organism>
<proteinExistence type="predicted"/>
<sequence length="51" mass="5344">MSSSLTRNDADSREESASKQQISSVVGLRRLAESILMGIPAPWITGVVAGA</sequence>
<gene>
    <name evidence="1" type="ORF">J2S34_003079</name>
</gene>
<keyword evidence="2" id="KW-1185">Reference proteome</keyword>
<accession>A0ACC6AM00</accession>